<name>A0A068SYH4_NEOGA</name>
<dbReference type="GO" id="GO:0005829">
    <property type="term" value="C:cytosol"/>
    <property type="evidence" value="ECO:0007669"/>
    <property type="project" value="TreeGrafter"/>
</dbReference>
<dbReference type="EMBL" id="HG938354">
    <property type="protein sequence ID" value="CDN50874.1"/>
    <property type="molecule type" value="Genomic_DNA"/>
</dbReference>
<dbReference type="eggNOG" id="COG0431">
    <property type="taxonomic scope" value="Bacteria"/>
</dbReference>
<evidence type="ECO:0000313" key="3">
    <source>
        <dbReference type="Proteomes" id="UP000028181"/>
    </source>
</evidence>
<dbReference type="InterPro" id="IPR029039">
    <property type="entry name" value="Flavoprotein-like_sf"/>
</dbReference>
<evidence type="ECO:0000259" key="1">
    <source>
        <dbReference type="Pfam" id="PF03358"/>
    </source>
</evidence>
<dbReference type="GO" id="GO:0010181">
    <property type="term" value="F:FMN binding"/>
    <property type="evidence" value="ECO:0007669"/>
    <property type="project" value="TreeGrafter"/>
</dbReference>
<dbReference type="Pfam" id="PF03358">
    <property type="entry name" value="FMN_red"/>
    <property type="match status" value="1"/>
</dbReference>
<dbReference type="InterPro" id="IPR050712">
    <property type="entry name" value="NAD(P)H-dep_reductase"/>
</dbReference>
<dbReference type="GeneID" id="24260703"/>
<feature type="domain" description="NADPH-dependent FMN reductase-like" evidence="1">
    <location>
        <begin position="9"/>
        <end position="148"/>
    </location>
</feature>
<protein>
    <submittedName>
        <fullName evidence="2">Flavin reductase</fullName>
    </submittedName>
</protein>
<dbReference type="PATRIC" id="fig|1028800.3.peg.4805"/>
<accession>A0A068SYH4</accession>
<evidence type="ECO:0000313" key="2">
    <source>
        <dbReference type="EMBL" id="CDN50874.1"/>
    </source>
</evidence>
<dbReference type="GO" id="GO:0016491">
    <property type="term" value="F:oxidoreductase activity"/>
    <property type="evidence" value="ECO:0007669"/>
    <property type="project" value="InterPro"/>
</dbReference>
<keyword evidence="3" id="KW-1185">Reference proteome</keyword>
<dbReference type="InterPro" id="IPR005025">
    <property type="entry name" value="FMN_Rdtase-like_dom"/>
</dbReference>
<dbReference type="Proteomes" id="UP000028181">
    <property type="component" value="Plasmid pHAMBI540a"/>
</dbReference>
<dbReference type="HOGENOM" id="CLU_055322_1_1_5"/>
<reference evidence="3" key="1">
    <citation type="journal article" date="2014" name="BMC Genomics">
        <title>Genome sequencing of two Neorhizobium galegae strains reveals a noeT gene responsible for the unusual acetylation of the nodulation factors.</title>
        <authorList>
            <person name="Osterman J."/>
            <person name="Marsh J."/>
            <person name="Laine P.K."/>
            <person name="Zeng Z."/>
            <person name="Alatalo E."/>
            <person name="Sullivan J.T."/>
            <person name="Young J.P."/>
            <person name="Thomas-Oates J."/>
            <person name="Paulin L."/>
            <person name="Lindstrom K."/>
        </authorList>
    </citation>
    <scope>NUCLEOTIDE SEQUENCE [LARGE SCALE GENOMIC DNA]</scope>
    <source>
        <strain evidence="3">HAMBI 540</strain>
    </source>
</reference>
<keyword evidence="2" id="KW-0614">Plasmid</keyword>
<dbReference type="PANTHER" id="PTHR30543:SF21">
    <property type="entry name" value="NAD(P)H-DEPENDENT FMN REDUCTASE LOT6"/>
    <property type="match status" value="1"/>
</dbReference>
<dbReference type="RefSeq" id="WP_041363994.1">
    <property type="nucleotide sequence ID" value="NZ_HG938354.1"/>
</dbReference>
<organism evidence="2 3">
    <name type="scientific">Neorhizobium galegae bv. orientalis str. HAMBI 540</name>
    <dbReference type="NCBI Taxonomy" id="1028800"/>
    <lineage>
        <taxon>Bacteria</taxon>
        <taxon>Pseudomonadati</taxon>
        <taxon>Pseudomonadota</taxon>
        <taxon>Alphaproteobacteria</taxon>
        <taxon>Hyphomicrobiales</taxon>
        <taxon>Rhizobiaceae</taxon>
        <taxon>Rhizobium/Agrobacterium group</taxon>
        <taxon>Neorhizobium</taxon>
    </lineage>
</organism>
<dbReference type="Gene3D" id="3.40.50.360">
    <property type="match status" value="1"/>
</dbReference>
<dbReference type="OrthoDB" id="571777at2"/>
<proteinExistence type="predicted"/>
<dbReference type="SUPFAM" id="SSF52218">
    <property type="entry name" value="Flavoproteins"/>
    <property type="match status" value="1"/>
</dbReference>
<dbReference type="AlphaFoldDB" id="A0A068SYH4"/>
<dbReference type="KEGG" id="ngg:RG540_PA01950"/>
<sequence length="203" mass="21575">MTQTRKPFIVGIGGTQRPGSSSELALRHCLAAAEKAGAETDLICGTALELPLFDPGVTDRTPAALRLLQSLRRADGIVIATPSYHGGMSGMIKNAIDYTEDMREDARSYFEGRAIGCIICAAGDQALGSTLIGLRSIVHALRGWPTPYAATIKSNEKPFVDGKPARREVAQPLEIVASQVVSFAEMMMASCVEDAAPRLVASN</sequence>
<dbReference type="PANTHER" id="PTHR30543">
    <property type="entry name" value="CHROMATE REDUCTASE"/>
    <property type="match status" value="1"/>
</dbReference>
<gene>
    <name evidence="2" type="ORF">RG540_PA01950</name>
</gene>
<geneLocation type="plasmid" evidence="3">
    <name>II</name>
</geneLocation>